<dbReference type="PANTHER" id="PTHR10210:SF41">
    <property type="entry name" value="RIBOSE-PHOSPHATE PYROPHOSPHOKINASE 1, CHLOROPLASTIC"/>
    <property type="match status" value="1"/>
</dbReference>
<keyword evidence="2" id="KW-0808">Transferase</keyword>
<protein>
    <recommendedName>
        <fullName evidence="1">ribose-phosphate diphosphokinase</fullName>
        <ecNumber evidence="1">2.7.6.1</ecNumber>
    </recommendedName>
</protein>
<evidence type="ECO:0000256" key="7">
    <source>
        <dbReference type="ARBA" id="ARBA00022840"/>
    </source>
</evidence>
<organism evidence="10 11">
    <name type="scientific">Fructobacillus papyrifericola</name>
    <dbReference type="NCBI Taxonomy" id="2713172"/>
    <lineage>
        <taxon>Bacteria</taxon>
        <taxon>Bacillati</taxon>
        <taxon>Bacillota</taxon>
        <taxon>Bacilli</taxon>
        <taxon>Lactobacillales</taxon>
        <taxon>Lactobacillaceae</taxon>
        <taxon>Fructobacillus</taxon>
    </lineage>
</organism>
<evidence type="ECO:0000256" key="6">
    <source>
        <dbReference type="ARBA" id="ARBA00022777"/>
    </source>
</evidence>
<evidence type="ECO:0000256" key="1">
    <source>
        <dbReference type="ARBA" id="ARBA00013247"/>
    </source>
</evidence>
<dbReference type="PROSITE" id="PS00114">
    <property type="entry name" value="PRPP_SYNTHASE"/>
    <property type="match status" value="1"/>
</dbReference>
<proteinExistence type="predicted"/>
<dbReference type="Gene3D" id="3.40.50.2020">
    <property type="match status" value="2"/>
</dbReference>
<evidence type="ECO:0000313" key="10">
    <source>
        <dbReference type="EMBL" id="MBS9336165.1"/>
    </source>
</evidence>
<evidence type="ECO:0000313" key="11">
    <source>
        <dbReference type="Proteomes" id="UP000735205"/>
    </source>
</evidence>
<dbReference type="PANTHER" id="PTHR10210">
    <property type="entry name" value="RIBOSE-PHOSPHATE DIPHOSPHOKINASE FAMILY MEMBER"/>
    <property type="match status" value="1"/>
</dbReference>
<dbReference type="RefSeq" id="WP_213792712.1">
    <property type="nucleotide sequence ID" value="NZ_JAAMFJ010000001.1"/>
</dbReference>
<dbReference type="SUPFAM" id="SSF53271">
    <property type="entry name" value="PRTase-like"/>
    <property type="match status" value="2"/>
</dbReference>
<dbReference type="CDD" id="cd06223">
    <property type="entry name" value="PRTases_typeI"/>
    <property type="match status" value="1"/>
</dbReference>
<dbReference type="Proteomes" id="UP000735205">
    <property type="component" value="Unassembled WGS sequence"/>
</dbReference>
<gene>
    <name evidence="10" type="ORF">G6R28_02825</name>
</gene>
<dbReference type="EMBL" id="JAAMFJ010000001">
    <property type="protein sequence ID" value="MBS9336165.1"/>
    <property type="molecule type" value="Genomic_DNA"/>
</dbReference>
<comment type="caution">
    <text evidence="10">The sequence shown here is derived from an EMBL/GenBank/DDBJ whole genome shotgun (WGS) entry which is preliminary data.</text>
</comment>
<evidence type="ECO:0000256" key="4">
    <source>
        <dbReference type="ARBA" id="ARBA00022727"/>
    </source>
</evidence>
<name>A0ABS5QSP5_9LACO</name>
<feature type="domain" description="Ribose-phosphate pyrophosphokinase N-terminal" evidence="9">
    <location>
        <begin position="8"/>
        <end position="123"/>
    </location>
</feature>
<evidence type="ECO:0000256" key="3">
    <source>
        <dbReference type="ARBA" id="ARBA00022723"/>
    </source>
</evidence>
<dbReference type="Pfam" id="PF13793">
    <property type="entry name" value="Pribosyltran_N"/>
    <property type="match status" value="1"/>
</dbReference>
<keyword evidence="4" id="KW-0545">Nucleotide biosynthesis</keyword>
<keyword evidence="6" id="KW-0418">Kinase</keyword>
<dbReference type="NCBIfam" id="NF002320">
    <property type="entry name" value="PRK01259.1"/>
    <property type="match status" value="1"/>
</dbReference>
<keyword evidence="5" id="KW-0547">Nucleotide-binding</keyword>
<accession>A0ABS5QSP5</accession>
<dbReference type="Pfam" id="PF14572">
    <property type="entry name" value="Pribosyl_synth"/>
    <property type="match status" value="1"/>
</dbReference>
<keyword evidence="3" id="KW-0479">Metal-binding</keyword>
<keyword evidence="8" id="KW-0460">Magnesium</keyword>
<dbReference type="NCBIfam" id="TIGR01251">
    <property type="entry name" value="ribP_PPkin"/>
    <property type="match status" value="1"/>
</dbReference>
<evidence type="ECO:0000259" key="9">
    <source>
        <dbReference type="Pfam" id="PF13793"/>
    </source>
</evidence>
<keyword evidence="7" id="KW-0067">ATP-binding</keyword>
<dbReference type="InterPro" id="IPR000836">
    <property type="entry name" value="PRTase_dom"/>
</dbReference>
<reference evidence="10 11" key="1">
    <citation type="submission" date="2020-02" db="EMBL/GenBank/DDBJ databases">
        <title>Fructobacillus sp. isolated from paper mulberry of Taiwan.</title>
        <authorList>
            <person name="Lin S.-T."/>
        </authorList>
    </citation>
    <scope>NUCLEOTIDE SEQUENCE [LARGE SCALE GENOMIC DNA]</scope>
    <source>
        <strain evidence="10 11">M1-21</strain>
    </source>
</reference>
<dbReference type="EC" id="2.7.6.1" evidence="1"/>
<dbReference type="InterPro" id="IPR029099">
    <property type="entry name" value="Pribosyltran_N"/>
</dbReference>
<keyword evidence="11" id="KW-1185">Reference proteome</keyword>
<evidence type="ECO:0000256" key="2">
    <source>
        <dbReference type="ARBA" id="ARBA00022679"/>
    </source>
</evidence>
<dbReference type="InterPro" id="IPR005946">
    <property type="entry name" value="Rib-P_diPkinase"/>
</dbReference>
<sequence length="321" mass="35328">MTANPKFRLFDLGINKAFSEKVAEKLGVPLSPVDIRTFADREIYERIVESVRGIDVYVIAPIADPVNENFMKLMIFIDAAKRTSAKSINVIIPYMGYARSDRKTRSREPIVARLIADMLQEQGIKRVMTMDLHTAQVQGFFDIPVDHLIALPAQVDYLEKQGLVGQEVVCVASGPSTLKLVQRLASAINSQWAIIDQDRYSNQPARVTGDVAGKHAIIVADMVDTGLTMMKAASALKKAGAAKIDGLATHGVFSDQASEALQASDLDRLLISDTVAIPEEKQFDKLEVISVAHLFAEALQQVIEQKSLAQVLLPNDEREDQ</sequence>
<dbReference type="InterPro" id="IPR000842">
    <property type="entry name" value="PRib_PP_synth_CS"/>
</dbReference>
<evidence type="ECO:0000256" key="8">
    <source>
        <dbReference type="ARBA" id="ARBA00022842"/>
    </source>
</evidence>
<evidence type="ECO:0000256" key="5">
    <source>
        <dbReference type="ARBA" id="ARBA00022741"/>
    </source>
</evidence>
<dbReference type="InterPro" id="IPR029057">
    <property type="entry name" value="PRTase-like"/>
</dbReference>
<dbReference type="SMART" id="SM01400">
    <property type="entry name" value="Pribosyltran_N"/>
    <property type="match status" value="1"/>
</dbReference>